<dbReference type="EMBL" id="AMZH03021781">
    <property type="protein sequence ID" value="RRT37885.1"/>
    <property type="molecule type" value="Genomic_DNA"/>
</dbReference>
<accession>A0A426XEJ0</accession>
<feature type="compositionally biased region" description="Basic and acidic residues" evidence="1">
    <location>
        <begin position="1"/>
        <end position="14"/>
    </location>
</feature>
<reference evidence="2 3" key="1">
    <citation type="journal article" date="2014" name="Agronomy (Basel)">
        <title>A Draft Genome Sequence for Ensete ventricosum, the Drought-Tolerant Tree Against Hunger.</title>
        <authorList>
            <person name="Harrison J."/>
            <person name="Moore K.A."/>
            <person name="Paszkiewicz K."/>
            <person name="Jones T."/>
            <person name="Grant M."/>
            <person name="Ambacheew D."/>
            <person name="Muzemil S."/>
            <person name="Studholme D.J."/>
        </authorList>
    </citation>
    <scope>NUCLEOTIDE SEQUENCE [LARGE SCALE GENOMIC DNA]</scope>
</reference>
<evidence type="ECO:0000256" key="1">
    <source>
        <dbReference type="SAM" id="MobiDB-lite"/>
    </source>
</evidence>
<feature type="non-terminal residue" evidence="2">
    <location>
        <position position="64"/>
    </location>
</feature>
<sequence>MYRAQQPREGERRRGAVSAEGRRKKKRTRFLPALRDPSCDLSPLGDFLSPQGEKKRLPAWGERT</sequence>
<dbReference type="AlphaFoldDB" id="A0A426XEJ0"/>
<proteinExistence type="predicted"/>
<name>A0A426XEJ0_ENSVE</name>
<evidence type="ECO:0000313" key="3">
    <source>
        <dbReference type="Proteomes" id="UP000287651"/>
    </source>
</evidence>
<protein>
    <submittedName>
        <fullName evidence="2">Uncharacterized protein</fullName>
    </submittedName>
</protein>
<gene>
    <name evidence="2" type="ORF">B296_00046484</name>
</gene>
<feature type="region of interest" description="Disordered" evidence="1">
    <location>
        <begin position="1"/>
        <end position="64"/>
    </location>
</feature>
<comment type="caution">
    <text evidence="2">The sequence shown here is derived from an EMBL/GenBank/DDBJ whole genome shotgun (WGS) entry which is preliminary data.</text>
</comment>
<dbReference type="Proteomes" id="UP000287651">
    <property type="component" value="Unassembled WGS sequence"/>
</dbReference>
<feature type="compositionally biased region" description="Basic and acidic residues" evidence="1">
    <location>
        <begin position="52"/>
        <end position="64"/>
    </location>
</feature>
<organism evidence="2 3">
    <name type="scientific">Ensete ventricosum</name>
    <name type="common">Abyssinian banana</name>
    <name type="synonym">Musa ensete</name>
    <dbReference type="NCBI Taxonomy" id="4639"/>
    <lineage>
        <taxon>Eukaryota</taxon>
        <taxon>Viridiplantae</taxon>
        <taxon>Streptophyta</taxon>
        <taxon>Embryophyta</taxon>
        <taxon>Tracheophyta</taxon>
        <taxon>Spermatophyta</taxon>
        <taxon>Magnoliopsida</taxon>
        <taxon>Liliopsida</taxon>
        <taxon>Zingiberales</taxon>
        <taxon>Musaceae</taxon>
        <taxon>Ensete</taxon>
    </lineage>
</organism>
<evidence type="ECO:0000313" key="2">
    <source>
        <dbReference type="EMBL" id="RRT37885.1"/>
    </source>
</evidence>